<dbReference type="RefSeq" id="WP_228015388.1">
    <property type="nucleotide sequence ID" value="NZ_JADEXP010000007.1"/>
</dbReference>
<sequence length="245" mass="27966">WNAVPTNGYELLPSHFLCWSDFEVKLINKWRYGKTQNHHPIAIGNLTLEIWKNEHSKVFKDVNSKISSLFQADKNLVEPTINILFTLQPINDPLPVWLIESIQASPKHWKWWMRLHPAMLSQSESIDKILHQNAIDDVNLQSATELPLPALLAHMDVHVTQLSSVVLEAEFFNVPSVITDDRAVQLFPKQIESSMALLATNPKELIEAISQQSLKRKKSTTSLYKGKESSIEKAKRILSDIKKDS</sequence>
<gene>
    <name evidence="1" type="ORF">IQ260_01835</name>
</gene>
<dbReference type="Proteomes" id="UP000615026">
    <property type="component" value="Unassembled WGS sequence"/>
</dbReference>
<evidence type="ECO:0000313" key="2">
    <source>
        <dbReference type="Proteomes" id="UP000615026"/>
    </source>
</evidence>
<protein>
    <submittedName>
        <fullName evidence="1">Uncharacterized protein</fullName>
    </submittedName>
</protein>
<comment type="caution">
    <text evidence="1">The sequence shown here is derived from an EMBL/GenBank/DDBJ whole genome shotgun (WGS) entry which is preliminary data.</text>
</comment>
<feature type="non-terminal residue" evidence="1">
    <location>
        <position position="1"/>
    </location>
</feature>
<dbReference type="InterPro" id="IPR043148">
    <property type="entry name" value="TagF_C"/>
</dbReference>
<dbReference type="Gene3D" id="3.40.50.12580">
    <property type="match status" value="1"/>
</dbReference>
<dbReference type="EMBL" id="JADEXP010000007">
    <property type="protein sequence ID" value="MBE9065387.1"/>
    <property type="molecule type" value="Genomic_DNA"/>
</dbReference>
<dbReference type="AlphaFoldDB" id="A0A928WYW3"/>
<proteinExistence type="predicted"/>
<organism evidence="1 2">
    <name type="scientific">Leptolyngbya cf. ectocarpi LEGE 11479</name>
    <dbReference type="NCBI Taxonomy" id="1828722"/>
    <lineage>
        <taxon>Bacteria</taxon>
        <taxon>Bacillati</taxon>
        <taxon>Cyanobacteriota</taxon>
        <taxon>Cyanophyceae</taxon>
        <taxon>Leptolyngbyales</taxon>
        <taxon>Leptolyngbyaceae</taxon>
        <taxon>Leptolyngbya group</taxon>
        <taxon>Leptolyngbya</taxon>
    </lineage>
</organism>
<evidence type="ECO:0000313" key="1">
    <source>
        <dbReference type="EMBL" id="MBE9065387.1"/>
    </source>
</evidence>
<name>A0A928WYW3_LEPEC</name>
<reference evidence="1" key="1">
    <citation type="submission" date="2020-10" db="EMBL/GenBank/DDBJ databases">
        <authorList>
            <person name="Castelo-Branco R."/>
            <person name="Eusebio N."/>
            <person name="Adriana R."/>
            <person name="Vieira A."/>
            <person name="Brugerolle De Fraissinette N."/>
            <person name="Rezende De Castro R."/>
            <person name="Schneider M.P."/>
            <person name="Vasconcelos V."/>
            <person name="Leao P.N."/>
        </authorList>
    </citation>
    <scope>NUCLEOTIDE SEQUENCE</scope>
    <source>
        <strain evidence="1">LEGE 11479</strain>
    </source>
</reference>
<keyword evidence="2" id="KW-1185">Reference proteome</keyword>
<accession>A0A928WYW3</accession>
<dbReference type="SUPFAM" id="SSF53756">
    <property type="entry name" value="UDP-Glycosyltransferase/glycogen phosphorylase"/>
    <property type="match status" value="1"/>
</dbReference>